<dbReference type="RefSeq" id="WP_211971172.1">
    <property type="nucleotide sequence ID" value="NZ_CBFHAM010000057.1"/>
</dbReference>
<protein>
    <submittedName>
        <fullName evidence="3">Alpha/beta hydrolase</fullName>
    </submittedName>
</protein>
<keyword evidence="1 3" id="KW-0378">Hydrolase</keyword>
<keyword evidence="4" id="KW-1185">Reference proteome</keyword>
<dbReference type="Proteomes" id="UP000676386">
    <property type="component" value="Unassembled WGS sequence"/>
</dbReference>
<reference evidence="3 4" key="1">
    <citation type="submission" date="2021-04" db="EMBL/GenBank/DDBJ databases">
        <title>Chitinophaga sp. nov., isolated from the rhizosphere soil.</title>
        <authorList>
            <person name="He S."/>
        </authorList>
    </citation>
    <scope>NUCLEOTIDE SEQUENCE [LARGE SCALE GENOMIC DNA]</scope>
    <source>
        <strain evidence="3 4">2R12</strain>
    </source>
</reference>
<dbReference type="EMBL" id="JAGTXB010000001">
    <property type="protein sequence ID" value="MBS0026032.1"/>
    <property type="molecule type" value="Genomic_DNA"/>
</dbReference>
<organism evidence="3 4">
    <name type="scientific">Chitinophaga hostae</name>
    <dbReference type="NCBI Taxonomy" id="2831022"/>
    <lineage>
        <taxon>Bacteria</taxon>
        <taxon>Pseudomonadati</taxon>
        <taxon>Bacteroidota</taxon>
        <taxon>Chitinophagia</taxon>
        <taxon>Chitinophagales</taxon>
        <taxon>Chitinophagaceae</taxon>
        <taxon>Chitinophaga</taxon>
    </lineage>
</organism>
<evidence type="ECO:0000259" key="2">
    <source>
        <dbReference type="Pfam" id="PF00561"/>
    </source>
</evidence>
<dbReference type="Gene3D" id="3.40.50.1820">
    <property type="entry name" value="alpha/beta hydrolase"/>
    <property type="match status" value="1"/>
</dbReference>
<proteinExistence type="predicted"/>
<comment type="caution">
    <text evidence="3">The sequence shown here is derived from an EMBL/GenBank/DDBJ whole genome shotgun (WGS) entry which is preliminary data.</text>
</comment>
<feature type="domain" description="AB hydrolase-1" evidence="2">
    <location>
        <begin position="28"/>
        <end position="273"/>
    </location>
</feature>
<gene>
    <name evidence="3" type="ORF">KE626_01790</name>
</gene>
<evidence type="ECO:0000256" key="1">
    <source>
        <dbReference type="ARBA" id="ARBA00022801"/>
    </source>
</evidence>
<evidence type="ECO:0000313" key="4">
    <source>
        <dbReference type="Proteomes" id="UP000676386"/>
    </source>
</evidence>
<dbReference type="InterPro" id="IPR029058">
    <property type="entry name" value="AB_hydrolase_fold"/>
</dbReference>
<dbReference type="PANTHER" id="PTHR42977:SF3">
    <property type="entry name" value="AB HYDROLASE-1 DOMAIN-CONTAINING PROTEIN"/>
    <property type="match status" value="1"/>
</dbReference>
<dbReference type="PANTHER" id="PTHR42977">
    <property type="entry name" value="HYDROLASE-RELATED"/>
    <property type="match status" value="1"/>
</dbReference>
<accession>A0ABS5ISU9</accession>
<dbReference type="InterPro" id="IPR000073">
    <property type="entry name" value="AB_hydrolase_1"/>
</dbReference>
<dbReference type="InterPro" id="IPR051340">
    <property type="entry name" value="Haloalkane_dehalogenase"/>
</dbReference>
<dbReference type="SUPFAM" id="SSF53474">
    <property type="entry name" value="alpha/beta-Hydrolases"/>
    <property type="match status" value="1"/>
</dbReference>
<evidence type="ECO:0000313" key="3">
    <source>
        <dbReference type="EMBL" id="MBS0026032.1"/>
    </source>
</evidence>
<sequence length="288" mass="33596">MSRQIFNRTIKVDGIDIFYREAGERENPSVLLLPGFPTSSIMFKNLMTALSDRLHLVAPDFPGFGFSGFPAKDQFEYTFRNISACINKFTDEINLKAFTIYLHDYGAPVGLQLCVNHPEKIEGIIVQNGNAYEEGVYKIWDEMRAYWDNPTPEKKKELYAFLSEEGVKWQYTAGVPEELLPTISPELWILDWDSMKRPGNIEIQYELNCDYKHHMKMFPVFQEYFRVHQPRALVIWGKYDPFFNLEEAACYKRDLPDAQVHIIDGSHWVLETNFDEVLKLIGDFLRQA</sequence>
<name>A0ABS5ISU9_9BACT</name>
<dbReference type="Pfam" id="PF00561">
    <property type="entry name" value="Abhydrolase_1"/>
    <property type="match status" value="1"/>
</dbReference>
<dbReference type="GO" id="GO:0016787">
    <property type="term" value="F:hydrolase activity"/>
    <property type="evidence" value="ECO:0007669"/>
    <property type="project" value="UniProtKB-KW"/>
</dbReference>